<dbReference type="KEGG" id="fas:105271287"/>
<dbReference type="RefSeq" id="XP_011311050.1">
    <property type="nucleotide sequence ID" value="XM_011312748.1"/>
</dbReference>
<feature type="coiled-coil region" evidence="1">
    <location>
        <begin position="288"/>
        <end position="322"/>
    </location>
</feature>
<feature type="region of interest" description="Disordered" evidence="2">
    <location>
        <begin position="434"/>
        <end position="456"/>
    </location>
</feature>
<proteinExistence type="predicted"/>
<dbReference type="GeneID" id="105271287"/>
<dbReference type="RefSeq" id="XP_011311049.1">
    <property type="nucleotide sequence ID" value="XM_011312747.1"/>
</dbReference>
<name>A0A9R1TKU0_9HYME</name>
<dbReference type="InterPro" id="IPR051147">
    <property type="entry name" value="CFAP_domain-containing"/>
</dbReference>
<keyword evidence="3" id="KW-1185">Reference proteome</keyword>
<dbReference type="Proteomes" id="UP000694866">
    <property type="component" value="Unplaced"/>
</dbReference>
<feature type="compositionally biased region" description="Basic residues" evidence="2">
    <location>
        <begin position="434"/>
        <end position="451"/>
    </location>
</feature>
<accession>A0A9R1TKB5</accession>
<sequence>MSDTPWLVPGNPQLFGFHQWTEARRRGKKYDQGQPRKSVRCLVKEEDYQAPLAMTDIDPGYFIDLTGRPIREKFSGRRYVEQARQVLRARLLAGFYRDDCMRIDRQFAEERRRFANIEKKNRQYVAAFEDYLSKDHESSMNILAEADREGKKTNALVGTRDQLSKDYGQIRLEVYQLEEMWRLAKACYDFVNKISTKSRGSVLSVAIAEGKNKKSPKIEDTRDELMGLIEGFERDTEHLGSPEILLTDPRDLSKEFSSMELRNLDAMIHLESLAGPLQEMASSMRRAQENVQKEIGYIEENLKNLQSRIEQSEERAHRLEKYTDYLLHRVFRDLVCSDSVLQLRVFIEDTYESCINRNDTSLDSYTMMIIIEKTYEHLNMTLDNLPPDVVRLCEKEGFTQEMRILREAQEAAKKFALMHRLLDALRRIMEPTVKKPRPKPLPRSHITRRTRSSSSRVVGRKSRALAFFTNKCESDIHLLEELNTTEMSPENKPGGAEIIEENYADCREKMS</sequence>
<dbReference type="PANTHER" id="PTHR21683">
    <property type="entry name" value="COILED-COIL DOMAIN-CONTAINING PROTEIN 42 LIKE-2-LIKE-RELATED"/>
    <property type="match status" value="1"/>
</dbReference>
<accession>A0A9R1TKU0</accession>
<evidence type="ECO:0000313" key="4">
    <source>
        <dbReference type="RefSeq" id="XP_011311049.1"/>
    </source>
</evidence>
<protein>
    <submittedName>
        <fullName evidence="4 5">Uncharacterized protein</fullName>
    </submittedName>
</protein>
<feature type="region of interest" description="Disordered" evidence="2">
    <location>
        <begin position="485"/>
        <end position="511"/>
    </location>
</feature>
<dbReference type="OrthoDB" id="10264063at2759"/>
<keyword evidence="1" id="KW-0175">Coiled coil</keyword>
<evidence type="ECO:0000256" key="2">
    <source>
        <dbReference type="SAM" id="MobiDB-lite"/>
    </source>
</evidence>
<reference evidence="4 5" key="1">
    <citation type="submission" date="2025-04" db="UniProtKB">
        <authorList>
            <consortium name="RefSeq"/>
        </authorList>
    </citation>
    <scope>IDENTIFICATION</scope>
    <source>
        <strain evidence="4 5">USDA-PBARC FA_bdor</strain>
        <tissue evidence="4 5">Whole organism</tissue>
    </source>
</reference>
<evidence type="ECO:0000313" key="3">
    <source>
        <dbReference type="Proteomes" id="UP000694866"/>
    </source>
</evidence>
<evidence type="ECO:0000313" key="5">
    <source>
        <dbReference type="RefSeq" id="XP_011311050.1"/>
    </source>
</evidence>
<dbReference type="AlphaFoldDB" id="A0A9R1TKU0"/>
<organism evidence="3 4">
    <name type="scientific">Fopius arisanus</name>
    <dbReference type="NCBI Taxonomy" id="64838"/>
    <lineage>
        <taxon>Eukaryota</taxon>
        <taxon>Metazoa</taxon>
        <taxon>Ecdysozoa</taxon>
        <taxon>Arthropoda</taxon>
        <taxon>Hexapoda</taxon>
        <taxon>Insecta</taxon>
        <taxon>Pterygota</taxon>
        <taxon>Neoptera</taxon>
        <taxon>Endopterygota</taxon>
        <taxon>Hymenoptera</taxon>
        <taxon>Apocrita</taxon>
        <taxon>Ichneumonoidea</taxon>
        <taxon>Braconidae</taxon>
        <taxon>Opiinae</taxon>
        <taxon>Fopius</taxon>
    </lineage>
</organism>
<evidence type="ECO:0000256" key="1">
    <source>
        <dbReference type="SAM" id="Coils"/>
    </source>
</evidence>
<dbReference type="PANTHER" id="PTHR21683:SF3">
    <property type="entry name" value="CILIA AND FLAGELLA ASSOCIATED PROTEIN 100"/>
    <property type="match status" value="1"/>
</dbReference>
<gene>
    <name evidence="4 5" type="primary">LOC105271287</name>
</gene>